<reference evidence="1" key="1">
    <citation type="journal article" date="2014" name="Int. J. Syst. Evol. Microbiol.">
        <title>Complete genome sequence of Corynebacterium casei LMG S-19264T (=DSM 44701T), isolated from a smear-ripened cheese.</title>
        <authorList>
            <consortium name="US DOE Joint Genome Institute (JGI-PGF)"/>
            <person name="Walter F."/>
            <person name="Albersmeier A."/>
            <person name="Kalinowski J."/>
            <person name="Ruckert C."/>
        </authorList>
    </citation>
    <scope>NUCLEOTIDE SEQUENCE</scope>
    <source>
        <strain evidence="1">CGMCC 1.12754</strain>
    </source>
</reference>
<evidence type="ECO:0000313" key="2">
    <source>
        <dbReference type="Proteomes" id="UP000622860"/>
    </source>
</evidence>
<organism evidence="1 2">
    <name type="scientific">Virgibacillus oceani</name>
    <dbReference type="NCBI Taxonomy" id="1479511"/>
    <lineage>
        <taxon>Bacteria</taxon>
        <taxon>Bacillati</taxon>
        <taxon>Bacillota</taxon>
        <taxon>Bacilli</taxon>
        <taxon>Bacillales</taxon>
        <taxon>Bacillaceae</taxon>
        <taxon>Virgibacillus</taxon>
    </lineage>
</organism>
<sequence length="60" mass="6985">MVAKCIYTKFQTIAFIDTIFLHIQSPISLIVQEPCRDKETVHTARWDKGSDPLSHSRFTY</sequence>
<name>A0A917M8M6_9BACI</name>
<keyword evidence="2" id="KW-1185">Reference proteome</keyword>
<proteinExistence type="predicted"/>
<comment type="caution">
    <text evidence="1">The sequence shown here is derived from an EMBL/GenBank/DDBJ whole genome shotgun (WGS) entry which is preliminary data.</text>
</comment>
<protein>
    <submittedName>
        <fullName evidence="1">Uncharacterized protein</fullName>
    </submittedName>
</protein>
<dbReference type="AlphaFoldDB" id="A0A917M8M6"/>
<reference evidence="1" key="2">
    <citation type="submission" date="2020-09" db="EMBL/GenBank/DDBJ databases">
        <authorList>
            <person name="Sun Q."/>
            <person name="Zhou Y."/>
        </authorList>
    </citation>
    <scope>NUCLEOTIDE SEQUENCE</scope>
    <source>
        <strain evidence="1">CGMCC 1.12754</strain>
    </source>
</reference>
<accession>A0A917M8M6</accession>
<evidence type="ECO:0000313" key="1">
    <source>
        <dbReference type="EMBL" id="GGG84571.1"/>
    </source>
</evidence>
<dbReference type="EMBL" id="BMFR01000018">
    <property type="protein sequence ID" value="GGG84571.1"/>
    <property type="molecule type" value="Genomic_DNA"/>
</dbReference>
<gene>
    <name evidence="1" type="ORF">GCM10011398_32800</name>
</gene>
<dbReference type="Proteomes" id="UP000622860">
    <property type="component" value="Unassembled WGS sequence"/>
</dbReference>